<dbReference type="Gene3D" id="3.40.50.620">
    <property type="entry name" value="HUPs"/>
    <property type="match status" value="1"/>
</dbReference>
<proteinExistence type="predicted"/>
<dbReference type="Pfam" id="PF00733">
    <property type="entry name" value="Asn_synthase"/>
    <property type="match status" value="1"/>
</dbReference>
<evidence type="ECO:0000313" key="3">
    <source>
        <dbReference type="Proteomes" id="UP000477722"/>
    </source>
</evidence>
<protein>
    <submittedName>
        <fullName evidence="2">Asparagine synthase</fullName>
    </submittedName>
</protein>
<organism evidence="2 3">
    <name type="scientific">Streptomyces boncukensis</name>
    <dbReference type="NCBI Taxonomy" id="2711219"/>
    <lineage>
        <taxon>Bacteria</taxon>
        <taxon>Bacillati</taxon>
        <taxon>Actinomycetota</taxon>
        <taxon>Actinomycetes</taxon>
        <taxon>Kitasatosporales</taxon>
        <taxon>Streptomycetaceae</taxon>
        <taxon>Streptomyces</taxon>
    </lineage>
</organism>
<name>A0A6G4X691_9ACTN</name>
<dbReference type="AlphaFoldDB" id="A0A6G4X691"/>
<dbReference type="InterPro" id="IPR001962">
    <property type="entry name" value="Asn_synthase"/>
</dbReference>
<dbReference type="InterPro" id="IPR014729">
    <property type="entry name" value="Rossmann-like_a/b/a_fold"/>
</dbReference>
<reference evidence="2 3" key="1">
    <citation type="submission" date="2020-02" db="EMBL/GenBank/DDBJ databases">
        <title>Whole-genome analyses of novel actinobacteria.</title>
        <authorList>
            <person name="Sahin N."/>
            <person name="Tatar D."/>
        </authorList>
    </citation>
    <scope>NUCLEOTIDE SEQUENCE [LARGE SCALE GENOMIC DNA]</scope>
    <source>
        <strain evidence="2 3">SB3404</strain>
    </source>
</reference>
<dbReference type="EMBL" id="JAAKZZ010000426">
    <property type="protein sequence ID" value="NGO72264.1"/>
    <property type="molecule type" value="Genomic_DNA"/>
</dbReference>
<evidence type="ECO:0000259" key="1">
    <source>
        <dbReference type="Pfam" id="PF00733"/>
    </source>
</evidence>
<evidence type="ECO:0000313" key="2">
    <source>
        <dbReference type="EMBL" id="NGO72264.1"/>
    </source>
</evidence>
<dbReference type="RefSeq" id="WP_165301959.1">
    <property type="nucleotide sequence ID" value="NZ_JAAKZZ010000426.1"/>
</dbReference>
<accession>A0A6G4X691</accession>
<dbReference type="SUPFAM" id="SSF52402">
    <property type="entry name" value="Adenine nucleotide alpha hydrolases-like"/>
    <property type="match status" value="1"/>
</dbReference>
<sequence length="540" mass="58328">MDAGRSGLPEDAPLNLLEVPVVIKLSISTAALSGTWIWREHSLHHGGSRIEPLRHPALETATVSDGVRTLLCVRERTPHEPTPAACLRTVSPPELDRLRAECLSWPLEHLTAELDRRRRTVRLATGAWGTLPLHLVASRERLDASWRPTDLTAHVAAGALDDHEVCALLAYRHRYGHATCWRDVKRLTERSTATFSEQGLHLAYPEPAEHGLPRELVPGAAPVKVFDALLADAVTRRPLADRSVGVQLSGGIDSANIAMALGAAHPGRVCAGALLIGGGAGEQQARRRQMMIANMRLAGDVTVSALTHLPFAADGARGADPLLAGPGEEPYFEAADALADTFATAGSGLVFTGFGGDEFSAPSPRPAVPPARRRPVPVWCGPKVTMALEHWAEGAAPSTVVPRSTLLALGVVGPLLVRRGLWPVSPFADPRVVRFGEWLPDDWRDGKKLLRDRLASAGLPQSVVRPVLRENFRHVMAASVRRTLVPLLRGWGGDLYLAQAGYVDPDALALAVERAEHAPEEYTRLYAVVALEHFLRGMDT</sequence>
<comment type="caution">
    <text evidence="2">The sequence shown here is derived from an EMBL/GenBank/DDBJ whole genome shotgun (WGS) entry which is preliminary data.</text>
</comment>
<feature type="domain" description="Asparagine synthetase" evidence="1">
    <location>
        <begin position="227"/>
        <end position="364"/>
    </location>
</feature>
<keyword evidence="3" id="KW-1185">Reference proteome</keyword>
<dbReference type="GO" id="GO:0004066">
    <property type="term" value="F:asparagine synthase (glutamine-hydrolyzing) activity"/>
    <property type="evidence" value="ECO:0007669"/>
    <property type="project" value="InterPro"/>
</dbReference>
<dbReference type="GO" id="GO:0006529">
    <property type="term" value="P:asparagine biosynthetic process"/>
    <property type="evidence" value="ECO:0007669"/>
    <property type="project" value="InterPro"/>
</dbReference>
<dbReference type="Proteomes" id="UP000477722">
    <property type="component" value="Unassembled WGS sequence"/>
</dbReference>
<gene>
    <name evidence="2" type="ORF">G5C65_28725</name>
</gene>